<dbReference type="Proteomes" id="UP001202328">
    <property type="component" value="Unassembled WGS sequence"/>
</dbReference>
<proteinExistence type="predicted"/>
<sequence>MWAANTSAYCNTFYLQNDNDYYGIVITAKKWLFILSIFLLKCSIPLLFPQIKGKKLIFILLSVVFSNQKKILQDLNGVYVYNAAERENLDRPTARLVKEFACIEELFFGLSMPSPDTTPMVI</sequence>
<comment type="caution">
    <text evidence="1">The sequence shown here is derived from an EMBL/GenBank/DDBJ whole genome shotgun (WGS) entry which is preliminary data.</text>
</comment>
<dbReference type="EMBL" id="JAJJMB010015535">
    <property type="protein sequence ID" value="KAI3853733.1"/>
    <property type="molecule type" value="Genomic_DNA"/>
</dbReference>
<accession>A0AAD4X6A2</accession>
<evidence type="ECO:0000313" key="1">
    <source>
        <dbReference type="EMBL" id="KAI3853733.1"/>
    </source>
</evidence>
<name>A0AAD4X6A2_9MAGN</name>
<gene>
    <name evidence="1" type="ORF">MKW98_025250</name>
</gene>
<organism evidence="1 2">
    <name type="scientific">Papaver atlanticum</name>
    <dbReference type="NCBI Taxonomy" id="357466"/>
    <lineage>
        <taxon>Eukaryota</taxon>
        <taxon>Viridiplantae</taxon>
        <taxon>Streptophyta</taxon>
        <taxon>Embryophyta</taxon>
        <taxon>Tracheophyta</taxon>
        <taxon>Spermatophyta</taxon>
        <taxon>Magnoliopsida</taxon>
        <taxon>Ranunculales</taxon>
        <taxon>Papaveraceae</taxon>
        <taxon>Papaveroideae</taxon>
        <taxon>Papaver</taxon>
    </lineage>
</organism>
<evidence type="ECO:0000313" key="2">
    <source>
        <dbReference type="Proteomes" id="UP001202328"/>
    </source>
</evidence>
<protein>
    <submittedName>
        <fullName evidence="1">Uncharacterized protein</fullName>
    </submittedName>
</protein>
<dbReference type="AlphaFoldDB" id="A0AAD4X6A2"/>
<keyword evidence="2" id="KW-1185">Reference proteome</keyword>
<reference evidence="1" key="1">
    <citation type="submission" date="2022-04" db="EMBL/GenBank/DDBJ databases">
        <title>A functionally conserved STORR gene fusion in Papaver species that diverged 16.8 million years ago.</title>
        <authorList>
            <person name="Catania T."/>
        </authorList>
    </citation>
    <scope>NUCLEOTIDE SEQUENCE</scope>
    <source>
        <strain evidence="1">S-188037</strain>
    </source>
</reference>